<gene>
    <name evidence="1" type="ordered locus">Arnit_0352</name>
</gene>
<proteinExistence type="predicted"/>
<dbReference type="eggNOG" id="COG3626">
    <property type="taxonomic scope" value="Bacteria"/>
</dbReference>
<dbReference type="RefSeq" id="WP_013134163.1">
    <property type="nucleotide sequence ID" value="NC_014166.1"/>
</dbReference>
<sequence>MGYVAIKGGEEAIENSLNFYEETLQSSNKIKTEDVTTGLRFAVDKVMSEGSLYSKKLASIAIKKSAGDLLNAAFFLRAHRSSCQRIGIAKTIDTNEMHIQRRISSAFKDIQGGQILGASNDYEVKLILNNIHQSKKWEHFNEEDNIIKSALEPLRAKNLVKKLKADNEISDITRVFPEPPYPRSAVMQTMSRGEGGSMLGFAYTSIRGYGDVHPTIGDIRTGTSTVKFIHPFTKKEVKVATLDVTACESAGTFEKQENGEVKLTTGFGFCFGFNETKAISMSILDLTLYSAKFSVGEKEFASDIEMMIHHIDGVDSMGFTNHFKLPHYVTFQSDLQVFSNASDFAKDKK</sequence>
<dbReference type="Pfam" id="PF05861">
    <property type="entry name" value="PhnI"/>
    <property type="match status" value="1"/>
</dbReference>
<accession>D5V5I2</accession>
<protein>
    <submittedName>
        <fullName evidence="1">Phosphonate metabolism</fullName>
    </submittedName>
</protein>
<dbReference type="KEGG" id="ant:Arnit_0352"/>
<dbReference type="GO" id="GO:0019634">
    <property type="term" value="P:organic phosphonate metabolic process"/>
    <property type="evidence" value="ECO:0007669"/>
    <property type="project" value="InterPro"/>
</dbReference>
<dbReference type="InterPro" id="IPR008773">
    <property type="entry name" value="PhnI"/>
</dbReference>
<name>D5V5I2_ARCNC</name>
<dbReference type="HOGENOM" id="CLU_063686_0_0_7"/>
<dbReference type="EMBL" id="CP001999">
    <property type="protein sequence ID" value="ADG92018.1"/>
    <property type="molecule type" value="Genomic_DNA"/>
</dbReference>
<reference evidence="1 2" key="1">
    <citation type="journal article" date="2010" name="Stand. Genomic Sci.">
        <title>Complete genome sequence of Arcobacter nitrofigilis type strain (CI).</title>
        <authorList>
            <person name="Pati A."/>
            <person name="Gronow S."/>
            <person name="Lapidus A."/>
            <person name="Copeland A."/>
            <person name="Glavina Del Rio T."/>
            <person name="Nolan M."/>
            <person name="Lucas S."/>
            <person name="Tice H."/>
            <person name="Cheng J.F."/>
            <person name="Han C."/>
            <person name="Chertkov O."/>
            <person name="Bruce D."/>
            <person name="Tapia R."/>
            <person name="Goodwin L."/>
            <person name="Pitluck S."/>
            <person name="Liolios K."/>
            <person name="Ivanova N."/>
            <person name="Mavromatis K."/>
            <person name="Chen A."/>
            <person name="Palaniappan K."/>
            <person name="Land M."/>
            <person name="Hauser L."/>
            <person name="Chang Y.J."/>
            <person name="Jeffries C.D."/>
            <person name="Detter J.C."/>
            <person name="Rohde M."/>
            <person name="Goker M."/>
            <person name="Bristow J."/>
            <person name="Eisen J.A."/>
            <person name="Markowitz V."/>
            <person name="Hugenholtz P."/>
            <person name="Klenk H.P."/>
            <person name="Kyrpides N.C."/>
        </authorList>
    </citation>
    <scope>NUCLEOTIDE SEQUENCE [LARGE SCALE GENOMIC DNA]</scope>
    <source>
        <strain evidence="2">ATCC 33309 / DSM 7299 / CCUG 15893 / LMG 7604 / NCTC 12251 / CI</strain>
    </source>
</reference>
<dbReference type="AlphaFoldDB" id="D5V5I2"/>
<dbReference type="Proteomes" id="UP000000939">
    <property type="component" value="Chromosome"/>
</dbReference>
<organism evidence="1 2">
    <name type="scientific">Arcobacter nitrofigilis (strain ATCC 33309 / DSM 7299 / CCUG 15893 / LMG 7604 / NCTC 12251 / CI)</name>
    <name type="common">Campylobacter nitrofigilis</name>
    <dbReference type="NCBI Taxonomy" id="572480"/>
    <lineage>
        <taxon>Bacteria</taxon>
        <taxon>Pseudomonadati</taxon>
        <taxon>Campylobacterota</taxon>
        <taxon>Epsilonproteobacteria</taxon>
        <taxon>Campylobacterales</taxon>
        <taxon>Arcobacteraceae</taxon>
        <taxon>Arcobacter</taxon>
    </lineage>
</organism>
<dbReference type="PIRSF" id="PIRSF007313">
    <property type="entry name" value="PhnI"/>
    <property type="match status" value="1"/>
</dbReference>
<dbReference type="STRING" id="572480.Arnit_0352"/>
<dbReference type="OrthoDB" id="9790536at2"/>
<evidence type="ECO:0000313" key="1">
    <source>
        <dbReference type="EMBL" id="ADG92018.1"/>
    </source>
</evidence>
<evidence type="ECO:0000313" key="2">
    <source>
        <dbReference type="Proteomes" id="UP000000939"/>
    </source>
</evidence>
<keyword evidence="2" id="KW-1185">Reference proteome</keyword>